<dbReference type="STRING" id="94827.A0A099ZL52"/>
<dbReference type="Pfam" id="PF15770">
    <property type="entry name" value="DUF4699"/>
    <property type="match status" value="1"/>
</dbReference>
<dbReference type="EMBL" id="KL896058">
    <property type="protein sequence ID" value="KGL83174.1"/>
    <property type="molecule type" value="Genomic_DNA"/>
</dbReference>
<feature type="region of interest" description="Disordered" evidence="1">
    <location>
        <begin position="262"/>
        <end position="301"/>
    </location>
</feature>
<dbReference type="Proteomes" id="UP000053641">
    <property type="component" value="Unassembled WGS sequence"/>
</dbReference>
<protein>
    <submittedName>
        <fullName evidence="2">Uncharacterized protein C4orf19</fullName>
    </submittedName>
</protein>
<feature type="region of interest" description="Disordered" evidence="1">
    <location>
        <begin position="24"/>
        <end position="180"/>
    </location>
</feature>
<organism evidence="2 3">
    <name type="scientific">Tinamus guttatus</name>
    <name type="common">White-throated tinamou</name>
    <dbReference type="NCBI Taxonomy" id="94827"/>
    <lineage>
        <taxon>Eukaryota</taxon>
        <taxon>Metazoa</taxon>
        <taxon>Chordata</taxon>
        <taxon>Craniata</taxon>
        <taxon>Vertebrata</taxon>
        <taxon>Euteleostomi</taxon>
        <taxon>Archelosauria</taxon>
        <taxon>Archosauria</taxon>
        <taxon>Dinosauria</taxon>
        <taxon>Saurischia</taxon>
        <taxon>Theropoda</taxon>
        <taxon>Coelurosauria</taxon>
        <taxon>Aves</taxon>
        <taxon>Palaeognathae</taxon>
        <taxon>Tinamiformes</taxon>
        <taxon>Tinamidae</taxon>
        <taxon>Tinamus</taxon>
    </lineage>
</organism>
<feature type="compositionally biased region" description="Low complexity" evidence="1">
    <location>
        <begin position="127"/>
        <end position="139"/>
    </location>
</feature>
<evidence type="ECO:0000313" key="2">
    <source>
        <dbReference type="EMBL" id="KGL83174.1"/>
    </source>
</evidence>
<feature type="non-terminal residue" evidence="2">
    <location>
        <position position="322"/>
    </location>
</feature>
<accession>A0A099ZL52</accession>
<evidence type="ECO:0000313" key="3">
    <source>
        <dbReference type="Proteomes" id="UP000053641"/>
    </source>
</evidence>
<name>A0A099ZL52_TINGU</name>
<evidence type="ECO:0000256" key="1">
    <source>
        <dbReference type="SAM" id="MobiDB-lite"/>
    </source>
</evidence>
<sequence length="322" mass="35035">MGCRCCKMIQSYIFDPEEAQSPGYIHEANSYKQHGQDSNNSKFKQSGEIEEHKNELQKDELKRTENKSQVNSTKEALRNHRGNAFQEDDPEKGVAKLHVAVNGGNSCTGAHPGPNPNPMKETGKQGASSSSAESSVATARDFYTKPDESAQNFDLEAGNHSKSPCAEPDSVQDGNSYVAEKNTSLIESDILATQNNAMQLPDTDYPQNDSQTRNCVEKDTLSVNYAHPDQNTRPSAKQDQYPYLTLPLHMKENSAEPFKTYSVSEDIPDGTTVKGLPSAAQAPTHPDHEATNGETEEEDAEVAAALAALEAATAGEDLEDDD</sequence>
<keyword evidence="3" id="KW-1185">Reference proteome</keyword>
<dbReference type="InterPro" id="IPR031528">
    <property type="entry name" value="C4orf19"/>
</dbReference>
<dbReference type="PANTHER" id="PTHR16106">
    <property type="entry name" value="CHROMOSOME 4 OPEN READING FRAME 19"/>
    <property type="match status" value="1"/>
</dbReference>
<reference evidence="2 3" key="1">
    <citation type="submission" date="2014-06" db="EMBL/GenBank/DDBJ databases">
        <title>Genome evolution of avian class.</title>
        <authorList>
            <person name="Zhang G."/>
            <person name="Li C."/>
        </authorList>
    </citation>
    <scope>NUCLEOTIDE SEQUENCE [LARGE SCALE GENOMIC DNA]</scope>
    <source>
        <strain evidence="2">BGI_N309</strain>
    </source>
</reference>
<dbReference type="PANTHER" id="PTHR16106:SF3">
    <property type="entry name" value="CHROMOSOME 4 OPEN READING FRAME 19"/>
    <property type="match status" value="1"/>
</dbReference>
<proteinExistence type="predicted"/>
<feature type="compositionally biased region" description="Polar residues" evidence="1">
    <location>
        <begin position="30"/>
        <end position="44"/>
    </location>
</feature>
<dbReference type="AlphaFoldDB" id="A0A099ZL52"/>
<feature type="compositionally biased region" description="Basic and acidic residues" evidence="1">
    <location>
        <begin position="45"/>
        <end position="66"/>
    </location>
</feature>
<gene>
    <name evidence="2" type="ORF">N309_11707</name>
</gene>